<dbReference type="Pfam" id="PF02086">
    <property type="entry name" value="MethyltransfD12"/>
    <property type="match status" value="1"/>
</dbReference>
<dbReference type="GO" id="GO:1904047">
    <property type="term" value="F:S-adenosyl-L-methionine binding"/>
    <property type="evidence" value="ECO:0007669"/>
    <property type="project" value="TreeGrafter"/>
</dbReference>
<dbReference type="GO" id="GO:0009007">
    <property type="term" value="F:site-specific DNA-methyltransferase (adenine-specific) activity"/>
    <property type="evidence" value="ECO:0007669"/>
    <property type="project" value="UniProtKB-EC"/>
</dbReference>
<dbReference type="PIRSF" id="PIRSF000398">
    <property type="entry name" value="M_m6A_EcoRV"/>
    <property type="match status" value="1"/>
</dbReference>
<keyword evidence="5" id="KW-1185">Reference proteome</keyword>
<organism evidence="4 5">
    <name type="scientific">Flavivirga eckloniae</name>
    <dbReference type="NCBI Taxonomy" id="1803846"/>
    <lineage>
        <taxon>Bacteria</taxon>
        <taxon>Pseudomonadati</taxon>
        <taxon>Bacteroidota</taxon>
        <taxon>Flavobacteriia</taxon>
        <taxon>Flavobacteriales</taxon>
        <taxon>Flavobacteriaceae</taxon>
        <taxon>Flavivirga</taxon>
    </lineage>
</organism>
<dbReference type="SUPFAM" id="SSF53335">
    <property type="entry name" value="S-adenosyl-L-methionine-dependent methyltransferases"/>
    <property type="match status" value="1"/>
</dbReference>
<dbReference type="OrthoDB" id="9805629at2"/>
<dbReference type="EMBL" id="CP025791">
    <property type="protein sequence ID" value="AUP79127.1"/>
    <property type="molecule type" value="Genomic_DNA"/>
</dbReference>
<dbReference type="PANTHER" id="PTHR30481">
    <property type="entry name" value="DNA ADENINE METHYLASE"/>
    <property type="match status" value="1"/>
</dbReference>
<dbReference type="PRINTS" id="PR00505">
    <property type="entry name" value="D12N6MTFRASE"/>
</dbReference>
<sequence length="261" mass="30279">MKSPIILYGGKTSLLNKILPLIPETKGYCEPFFGGGSVYYALADRHYETEVINDVNDSLINFYSVLKNDFQKLKNLVDATLYSRGTYKRAELILKNPVDYSNVQRAWAHWLVIAQSFSGSMSSWSYDVKARKVKTFHNKKTRFIQDISKRMENTLIENRDALEIIKKFDSHEDMFFFIDPPYVGADQGCYKGYTEEDYIKLLDVLNTIKSKFMLTTYDSDLLTEYAKRNNWKQIKIEKPITASCSRGEKRKTKIEVISIDC</sequence>
<dbReference type="InterPro" id="IPR012327">
    <property type="entry name" value="MeTrfase_D12"/>
</dbReference>
<dbReference type="KEGG" id="fek:C1H87_10615"/>
<evidence type="ECO:0000256" key="3">
    <source>
        <dbReference type="ARBA" id="ARBA00022691"/>
    </source>
</evidence>
<dbReference type="InterPro" id="IPR029063">
    <property type="entry name" value="SAM-dependent_MTases_sf"/>
</dbReference>
<reference evidence="4 5" key="1">
    <citation type="submission" date="2018-01" db="EMBL/GenBank/DDBJ databases">
        <title>Complete genome sequence of Flavivirga eckloniae ECD14 isolated from seaweed Ecklonia cava.</title>
        <authorList>
            <person name="Lee J.H."/>
            <person name="Baik K.S."/>
            <person name="Seong C.N."/>
        </authorList>
    </citation>
    <scope>NUCLEOTIDE SEQUENCE [LARGE SCALE GENOMIC DNA]</scope>
    <source>
        <strain evidence="4 5">ECD14</strain>
    </source>
</reference>
<evidence type="ECO:0000256" key="2">
    <source>
        <dbReference type="ARBA" id="ARBA00022679"/>
    </source>
</evidence>
<dbReference type="InterPro" id="IPR012263">
    <property type="entry name" value="M_m6A_EcoRV"/>
</dbReference>
<name>A0A2K9PRB9_9FLAO</name>
<keyword evidence="3" id="KW-0949">S-adenosyl-L-methionine</keyword>
<dbReference type="Gene3D" id="3.40.50.150">
    <property type="entry name" value="Vaccinia Virus protein VP39"/>
    <property type="match status" value="2"/>
</dbReference>
<gene>
    <name evidence="4" type="ORF">C1H87_10615</name>
</gene>
<evidence type="ECO:0000313" key="4">
    <source>
        <dbReference type="EMBL" id="AUP79127.1"/>
    </source>
</evidence>
<dbReference type="GO" id="GO:0043565">
    <property type="term" value="F:sequence-specific DNA binding"/>
    <property type="evidence" value="ECO:0007669"/>
    <property type="project" value="TreeGrafter"/>
</dbReference>
<proteinExistence type="predicted"/>
<dbReference type="Proteomes" id="UP000235826">
    <property type="component" value="Chromosome"/>
</dbReference>
<keyword evidence="1 4" id="KW-0489">Methyltransferase</keyword>
<protein>
    <submittedName>
        <fullName evidence="4">Methyltransferase</fullName>
    </submittedName>
</protein>
<evidence type="ECO:0000256" key="1">
    <source>
        <dbReference type="ARBA" id="ARBA00022603"/>
    </source>
</evidence>
<dbReference type="GO" id="GO:0009307">
    <property type="term" value="P:DNA restriction-modification system"/>
    <property type="evidence" value="ECO:0007669"/>
    <property type="project" value="InterPro"/>
</dbReference>
<dbReference type="RefSeq" id="WP_102755782.1">
    <property type="nucleotide sequence ID" value="NZ_CP025791.1"/>
</dbReference>
<dbReference type="GO" id="GO:0032259">
    <property type="term" value="P:methylation"/>
    <property type="evidence" value="ECO:0007669"/>
    <property type="project" value="UniProtKB-KW"/>
</dbReference>
<evidence type="ECO:0000313" key="5">
    <source>
        <dbReference type="Proteomes" id="UP000235826"/>
    </source>
</evidence>
<dbReference type="AlphaFoldDB" id="A0A2K9PRB9"/>
<keyword evidence="2 4" id="KW-0808">Transferase</keyword>
<accession>A0A2K9PRB9</accession>
<dbReference type="GO" id="GO:0006298">
    <property type="term" value="P:mismatch repair"/>
    <property type="evidence" value="ECO:0007669"/>
    <property type="project" value="TreeGrafter"/>
</dbReference>